<accession>A0A3A8KKX0</accession>
<dbReference type="AlphaFoldDB" id="A0A3A8KKX0"/>
<dbReference type="Proteomes" id="UP000268313">
    <property type="component" value="Unassembled WGS sequence"/>
</dbReference>
<reference evidence="4" key="1">
    <citation type="submission" date="2018-09" db="EMBL/GenBank/DDBJ databases">
        <authorList>
            <person name="Livingstone P.G."/>
            <person name="Whitworth D.E."/>
        </authorList>
    </citation>
    <scope>NUCLEOTIDE SEQUENCE [LARGE SCALE GENOMIC DNA]</scope>
    <source>
        <strain evidence="4">CA043D</strain>
    </source>
</reference>
<comment type="caution">
    <text evidence="3">The sequence shown here is derived from an EMBL/GenBank/DDBJ whole genome shotgun (WGS) entry which is preliminary data.</text>
</comment>
<feature type="region of interest" description="Disordered" evidence="1">
    <location>
        <begin position="924"/>
        <end position="956"/>
    </location>
</feature>
<keyword evidence="2" id="KW-0732">Signal</keyword>
<keyword evidence="4" id="KW-1185">Reference proteome</keyword>
<feature type="chain" id="PRO_5017180049" evidence="2">
    <location>
        <begin position="26"/>
        <end position="956"/>
    </location>
</feature>
<dbReference type="EMBL" id="RAWE01000024">
    <property type="protein sequence ID" value="RKH04855.1"/>
    <property type="molecule type" value="Genomic_DNA"/>
</dbReference>
<name>A0A3A8KKX0_9BACT</name>
<proteinExistence type="predicted"/>
<sequence>MRIPSRRLSLCLAAVVAAVSGLAIADVVILNPAEMKGQVSFGSETVTQFKVRAFSQDGFQAEKLFTANPYSLLAESGHAYQPTVRAYFSNATASESYLEVTQTAAVMLTQSSPTTVNFNHANASRVNFSLSVVGGTVSSYSIYAYANAPAENTFAITSKSFSTPQPTSASSWVSALPDDAVTVYGTVYLTTAGGTQVQRSLSQQTVNLLQGPTSVNWQIDLTNTGQLHGALAISPSSAVSSHSVYYQGVGGTATSGISGNKYLSANSPYSIDLPPGAYDVYLRTYFLPGSQNSTTKSYRVTLAAGASSTLDFIETQGTGQVPLTVSGFYTNADIASFQLGHQRTDPAPGLSTYGYDYTLKNGAFESLLSPGNWKRYYLSLSLYDNSNPLFPLNAYVQRQYYNDSSAPWVAVAPGATVSLGAENVTLVKTTAYFDVQESSAEAPEIPLSSPYAYLTRYVMNSDNTTRSYHYARGYGSSASQALSSFTLVAEPGTYSMQAFATVNGGLTQFSNQSITFAAPAQTPEGVDVTVTPVENEDLVVNVTFPLVTDPGVTTVVETPLAPEPPKGIQLFCADGASAEGIECSPLYYDIETTAGFSEATVCVRRKFKGANGLAFFLRLFHFNENIPPAGKWEELPAPPGMDSPAIDCADDLAACGCTSLEDCGIDYSSDPPVSVIQVCGVTTGFSPFAVGAVKEEFTNTVGGVEYTGPTGPPSLQTWSVPATGTYKVTAVGASGASATQAQAQQIQGGCGAELSGTFDLQEGDTLQILVGQKGTAATYSGGGGGGTFVLRNGSPLLIAGGGGGVRAGATVAGRPGSAGTAGVAGSVSANYTSGFVAGGTGGLGGSRSASYGAGGGGWSGNGAVDGNYGEGGFALRDGGQGGTAKTCGGLAHGGYGGGGSGNGCYGGGGGGGYSGGGGGRVGGGGGSLNTSTKPEATEGTCTPNGHGRATISIQPG</sequence>
<feature type="signal peptide" evidence="2">
    <location>
        <begin position="1"/>
        <end position="25"/>
    </location>
</feature>
<feature type="compositionally biased region" description="Polar residues" evidence="1">
    <location>
        <begin position="928"/>
        <end position="943"/>
    </location>
</feature>
<organism evidence="3 4">
    <name type="scientific">Corallococcus carmarthensis</name>
    <dbReference type="NCBI Taxonomy" id="2316728"/>
    <lineage>
        <taxon>Bacteria</taxon>
        <taxon>Pseudomonadati</taxon>
        <taxon>Myxococcota</taxon>
        <taxon>Myxococcia</taxon>
        <taxon>Myxococcales</taxon>
        <taxon>Cystobacterineae</taxon>
        <taxon>Myxococcaceae</taxon>
        <taxon>Corallococcus</taxon>
    </lineage>
</organism>
<dbReference type="OrthoDB" id="5718261at2"/>
<evidence type="ECO:0000256" key="1">
    <source>
        <dbReference type="SAM" id="MobiDB-lite"/>
    </source>
</evidence>
<gene>
    <name evidence="3" type="ORF">D7X32_09680</name>
</gene>
<dbReference type="RefSeq" id="WP_120602227.1">
    <property type="nucleotide sequence ID" value="NZ_JABFJX010000007.1"/>
</dbReference>
<protein>
    <submittedName>
        <fullName evidence="3">Endo-1,C4-beta-glucanase</fullName>
    </submittedName>
</protein>
<evidence type="ECO:0000313" key="3">
    <source>
        <dbReference type="EMBL" id="RKH04855.1"/>
    </source>
</evidence>
<evidence type="ECO:0000313" key="4">
    <source>
        <dbReference type="Proteomes" id="UP000268313"/>
    </source>
</evidence>
<evidence type="ECO:0000256" key="2">
    <source>
        <dbReference type="SAM" id="SignalP"/>
    </source>
</evidence>